<dbReference type="OrthoDB" id="176399at2"/>
<organism evidence="3 4">
    <name type="scientific">Termitidicoccus mucosus</name>
    <dbReference type="NCBI Taxonomy" id="1184151"/>
    <lineage>
        <taxon>Bacteria</taxon>
        <taxon>Pseudomonadati</taxon>
        <taxon>Verrucomicrobiota</taxon>
        <taxon>Opitutia</taxon>
        <taxon>Opitutales</taxon>
        <taxon>Opitutaceae</taxon>
        <taxon>Termitidicoccus</taxon>
    </lineage>
</organism>
<keyword evidence="4" id="KW-1185">Reference proteome</keyword>
<keyword evidence="2" id="KW-0472">Membrane</keyword>
<feature type="region of interest" description="Disordered" evidence="1">
    <location>
        <begin position="981"/>
        <end position="1022"/>
    </location>
</feature>
<evidence type="ECO:0000313" key="4">
    <source>
        <dbReference type="Proteomes" id="UP000078486"/>
    </source>
</evidence>
<evidence type="ECO:0000256" key="2">
    <source>
        <dbReference type="SAM" id="Phobius"/>
    </source>
</evidence>
<keyword evidence="2" id="KW-1133">Transmembrane helix</keyword>
<proteinExistence type="predicted"/>
<evidence type="ECO:0000313" key="3">
    <source>
        <dbReference type="EMBL" id="OAM89568.1"/>
    </source>
</evidence>
<name>A0A178III3_9BACT</name>
<accession>A0A178III3</accession>
<feature type="transmembrane region" description="Helical" evidence="2">
    <location>
        <begin position="20"/>
        <end position="41"/>
    </location>
</feature>
<evidence type="ECO:0000256" key="1">
    <source>
        <dbReference type="SAM" id="MobiDB-lite"/>
    </source>
</evidence>
<comment type="caution">
    <text evidence="3">The sequence shown here is derived from an EMBL/GenBank/DDBJ whole genome shotgun (WGS) entry which is preliminary data.</text>
</comment>
<sequence>MTAAKNKKSPFAWRVCKTCADGCCTLLTWIVCAILTLLLILQIRLATMEEIALPEEAVRELQTRLAAHGLSAAFDSARIDLRGNVLVRGIRVRAAAFDDPLLTIDALQCRINPIAAILHRVAPESIRVSGASLHLPAMLSPTGAGDAIIHDIDAAIDLQGRVLSLDHLTARVENLTFSASGGLMLPQVAGKTPGEKVRDIVSRYLEAARRIADAAGRLAILDSPHIHLSLTPSREEIADIDATFSIDGLSVTADKLPPQFQAALARVQSLAGYKPDPARPLPALAFGPVSTRLQFPLKPASPRQLDLRAHLETLDIPGDIQVRNLHLDIPLQLAARADPKQSPLGARAFLPANQPPTDAVSQVSKSAPAADPPPFWDLGSGLWDLRAERASLSIGAFFTPRLTVRDIILRASPHCRPRLDVALAARLFDEPLELALDADARAGDATLRVDARIGTPLIELAESFLGPGWAGVIRPESPIPVGAAITFAGGWKFSSARGFLTSGPAVADGVRVDSAYGEFEYEDGVLGFPRAALTQGESHARGSVVIDTRSADYRFLIAGALRPPGISGWLGDWWPEFWDDYEFPGPAPRASVDVRGNFRNAARTRVYLHVNAARPVFKGVPFDNVRGLIYVRPGFCDTIESTLTLGSGIARGAFTYDYDLARDAFRRATFSYKSDLDPAHVAPIFGRAVVDAIAPLKFSSAPSLDITGQIDGPAAPGGAHEKIDFTLRSLGDSAFLDFPLANLSFAARVRDDEIALDDVSAIVAEGNLSGRARVNTAPGKHFVSFDANLDNARLGLAIGTFEKFLALKEGKPAPTVSKFQKKVAGGRLHARVSAGGNYDDLLSFQGSGVTEITDADLAEVNLLGGLSAALRNAGVFSFTSLQFTDASSSYDIKGREIAYKNITITGPQARVTMNGSYYLDAKEMRMRAKLYPFRESRNVIGATVGFLLTPFSAALELRLDGTLEEPKWRFAYGPASLARALSGTGGAPASANGQDAEKEKAPSGANAAPPAPSGSRRHGPLR</sequence>
<keyword evidence="2" id="KW-0812">Transmembrane</keyword>
<dbReference type="STRING" id="1184151.AW736_12485"/>
<dbReference type="RefSeq" id="WP_068770553.1">
    <property type="nucleotide sequence ID" value="NZ_CP109796.1"/>
</dbReference>
<protein>
    <submittedName>
        <fullName evidence="3">Uncharacterized protein</fullName>
    </submittedName>
</protein>
<reference evidence="3 4" key="1">
    <citation type="submission" date="2016-01" db="EMBL/GenBank/DDBJ databases">
        <title>High potential of lignocellulose degradation of a new Verrucomicrobia species.</title>
        <authorList>
            <person name="Wang Y."/>
            <person name="Shi Y."/>
            <person name="Qiu Z."/>
            <person name="Liu S."/>
            <person name="Yang H."/>
        </authorList>
    </citation>
    <scope>NUCLEOTIDE SEQUENCE [LARGE SCALE GENOMIC DNA]</scope>
    <source>
        <strain evidence="3 4">TSB47</strain>
    </source>
</reference>
<dbReference type="EMBL" id="LRRQ01000088">
    <property type="protein sequence ID" value="OAM89568.1"/>
    <property type="molecule type" value="Genomic_DNA"/>
</dbReference>
<dbReference type="AlphaFoldDB" id="A0A178III3"/>
<gene>
    <name evidence="3" type="ORF">AW736_12485</name>
</gene>
<dbReference type="Proteomes" id="UP000078486">
    <property type="component" value="Unassembled WGS sequence"/>
</dbReference>